<evidence type="ECO:0000313" key="2">
    <source>
        <dbReference type="Proteomes" id="UP001143307"/>
    </source>
</evidence>
<dbReference type="Proteomes" id="UP001143307">
    <property type="component" value="Unassembled WGS sequence"/>
</dbReference>
<reference evidence="1" key="1">
    <citation type="submission" date="2019-02" db="EMBL/GenBank/DDBJ databases">
        <authorList>
            <person name="Li S.-H."/>
        </authorList>
    </citation>
    <scope>NUCLEOTIDE SEQUENCE</scope>
    <source>
        <strain evidence="1">IMCC8485</strain>
    </source>
</reference>
<gene>
    <name evidence="1" type="ORF">EYC87_15180</name>
</gene>
<organism evidence="1 2">
    <name type="scientific">Candidatus Seongchinamella marina</name>
    <dbReference type="NCBI Taxonomy" id="2518990"/>
    <lineage>
        <taxon>Bacteria</taxon>
        <taxon>Pseudomonadati</taxon>
        <taxon>Pseudomonadota</taxon>
        <taxon>Gammaproteobacteria</taxon>
        <taxon>Cellvibrionales</taxon>
        <taxon>Halieaceae</taxon>
        <taxon>Seongchinamella</taxon>
    </lineage>
</organism>
<protein>
    <recommendedName>
        <fullName evidence="3">AsmA-like C-terminal domain-containing protein</fullName>
    </recommendedName>
</protein>
<evidence type="ECO:0000313" key="1">
    <source>
        <dbReference type="EMBL" id="MCX2974934.1"/>
    </source>
</evidence>
<sequence>MENAWSFYPFRVHARGISVNGQSRSQQWELQASSGAGSIALLPLIFKVVHVSGIRAEDVDYRQRPRFKPDRNYSDKLAYFPSITGREIVPVDTSVLKKRRPWKVRLRDMRASGQHSFWIFNIKGSGAGTAMADLNIETRGGAFSLDARDINLRLGPAYVNSDTELFKGGDVNGKLGFAPFVPRENKGLQMLPFAHVDTQLDLTVGSLGFINLFTANLGNVVISGAGRVKGRLVASEGYMHAGTDFSATTEDLNVVIRELDVSGRGVIAVHTPDDADKPMGLDINYDSLVISRLGESEAFLQGDSLKLQYRGSNLIALDPGMSIKELLSDERAIERRKSSALNLLVKDASVLNMSVLNYYLPPDMPFSFTGGSANLDADVFLGATDMKGSIKLDSGDVKETLDDQNFEADLAADINIKGGMPLEFRADISGSSLLMDKVSVDGEHESFDGDYWSALLELTEAEGVFQKPLKFSAKADLSVSDTRPLVAMFDNRGDPPP</sequence>
<comment type="caution">
    <text evidence="1">The sequence shown here is derived from an EMBL/GenBank/DDBJ whole genome shotgun (WGS) entry which is preliminary data.</text>
</comment>
<proteinExistence type="predicted"/>
<dbReference type="EMBL" id="SHNP01000005">
    <property type="protein sequence ID" value="MCX2974934.1"/>
    <property type="molecule type" value="Genomic_DNA"/>
</dbReference>
<name>A0ABT3SY60_9GAMM</name>
<evidence type="ECO:0008006" key="3">
    <source>
        <dbReference type="Google" id="ProtNLM"/>
    </source>
</evidence>
<keyword evidence="2" id="KW-1185">Reference proteome</keyword>
<accession>A0ABT3SY60</accession>
<dbReference type="RefSeq" id="WP_279253602.1">
    <property type="nucleotide sequence ID" value="NZ_SHNP01000005.1"/>
</dbReference>